<dbReference type="Proteomes" id="UP000281741">
    <property type="component" value="Chromosome"/>
</dbReference>
<evidence type="ECO:0000313" key="2">
    <source>
        <dbReference type="EMBL" id="AZA94503.1"/>
    </source>
</evidence>
<keyword evidence="4" id="KW-1185">Reference proteome</keyword>
<dbReference type="Gene3D" id="3.40.50.300">
    <property type="entry name" value="P-loop containing nucleotide triphosphate hydrolases"/>
    <property type="match status" value="1"/>
</dbReference>
<organism evidence="1 3">
    <name type="scientific">Chryseobacterium shandongense</name>
    <dbReference type="NCBI Taxonomy" id="1493872"/>
    <lineage>
        <taxon>Bacteria</taxon>
        <taxon>Pseudomonadati</taxon>
        <taxon>Bacteroidota</taxon>
        <taxon>Flavobacteriia</taxon>
        <taxon>Flavobacteriales</taxon>
        <taxon>Weeksellaceae</taxon>
        <taxon>Chryseobacterium group</taxon>
        <taxon>Chryseobacterium</taxon>
    </lineage>
</organism>
<evidence type="ECO:0000313" key="1">
    <source>
        <dbReference type="EMBL" id="AZA86095.1"/>
    </source>
</evidence>
<dbReference type="EMBL" id="CP033915">
    <property type="protein sequence ID" value="AZA86095.1"/>
    <property type="molecule type" value="Genomic_DNA"/>
</dbReference>
<dbReference type="SUPFAM" id="SSF56112">
    <property type="entry name" value="Protein kinase-like (PK-like)"/>
    <property type="match status" value="1"/>
</dbReference>
<proteinExistence type="predicted"/>
<dbReference type="InterPro" id="IPR027417">
    <property type="entry name" value="P-loop_NTPase"/>
</dbReference>
<evidence type="ECO:0000313" key="4">
    <source>
        <dbReference type="Proteomes" id="UP000281741"/>
    </source>
</evidence>
<dbReference type="SUPFAM" id="SSF52540">
    <property type="entry name" value="P-loop containing nucleoside triphosphate hydrolases"/>
    <property type="match status" value="1"/>
</dbReference>
<dbReference type="RefSeq" id="WP_123853809.1">
    <property type="nucleotide sequence ID" value="NZ_CP033912.1"/>
</dbReference>
<sequence>MKTLFNNTGYKLYTTEQPGSLKISFSYIRNSDGSLRWFWNSKSKKPLFLKFYNASSFKARLYAMAVKMVFELGLQNLIFEKETLYYKVEGKPVFNIKSSWAIFTGTPGPNNKALLYAGGSFYKIACTETAKDLLINELANIRFASTSRLFYVPKTILHNGNILQTTDISKNGQRKNSFGIIHAKTVKGITNKYQRRCSIADWGYFQMLKKDLHALHDERIPPNLIRKLNAILEKVDEKQYITLSFSHGDFTSWNCFVNNNMLSVYDWELASCEKPKGFDFFHFIIQNGILIDKKPWKSILEEIKQKNRLTFHFNEDELYQHLKFYLLTNILAYLKLYSEQKEWHLQIHWLLQTWTEALNLFAKEIYTERQMLIMDIFDTLHTTPYAALKFQNREPEKLSLDSDIDMLMSSQNAENLIRFLKRNHLAEHMIISRKSFMYRVRIVTNDNQQILNLDLILKIQWKGLEFMKVDKLIKRSLLNEFGVKTVCNTDTAKYLHYFYTLNGSEVPERYRDFTEKNIPENKLQKISEHINQLKIRTNQRLSFLKNTFIYINDTFSEKGFVMTFSGVDGAGKSTVISEISNLIEKRYRRPVKILRHRPSLLPILSVWTKGEEKAHHDVVNSLPRQGSNNNTFSSFARFLYYYTDYIIGQFIIYLKYVLRGKIVLYDRYYFDFIADARRSNINLPQSVAESGYFFLMKPKFNFFLYAAPEKILSRKKELSYKSVCHLNAEYNKLFSKLGKQNDSAKYIAIENNDLNETLNIIMNNIIKTK</sequence>
<evidence type="ECO:0008006" key="5">
    <source>
        <dbReference type="Google" id="ProtNLM"/>
    </source>
</evidence>
<dbReference type="Proteomes" id="UP000274073">
    <property type="component" value="Chromosome"/>
</dbReference>
<accession>A0AAD0YBW7</accession>
<protein>
    <recommendedName>
        <fullName evidence="5">Thymidylate kinase-like domain-containing protein</fullName>
    </recommendedName>
</protein>
<evidence type="ECO:0000313" key="3">
    <source>
        <dbReference type="Proteomes" id="UP000274073"/>
    </source>
</evidence>
<gene>
    <name evidence="1" type="ORF">EG349_04490</name>
    <name evidence="2" type="ORF">EG353_02515</name>
</gene>
<dbReference type="InterPro" id="IPR011009">
    <property type="entry name" value="Kinase-like_dom_sf"/>
</dbReference>
<name>A0AAD0YBW7_9FLAO</name>
<dbReference type="AlphaFoldDB" id="A0AAD0YBW7"/>
<dbReference type="EMBL" id="CP033912">
    <property type="protein sequence ID" value="AZA94503.1"/>
    <property type="molecule type" value="Genomic_DNA"/>
</dbReference>
<reference evidence="3 4" key="1">
    <citation type="submission" date="2018-11" db="EMBL/GenBank/DDBJ databases">
        <title>Proposal to divide the Flavobacteriaceae and reorganize its genera based on Amino Acid Identity values calculated from whole genome sequences.</title>
        <authorList>
            <person name="Nicholson A.C."/>
            <person name="Gulvik C.A."/>
            <person name="Whitney A.M."/>
            <person name="Humrighouse B.W."/>
            <person name="Bell M."/>
            <person name="Holmes B."/>
            <person name="Steigerwalt A.G."/>
            <person name="Villarma A."/>
            <person name="Sheth M."/>
            <person name="Batra D."/>
            <person name="Pryor J."/>
            <person name="Bernardet J.-F."/>
            <person name="Hugo C."/>
            <person name="Kampfer P."/>
            <person name="Newman J."/>
            <person name="McQuiston J.R."/>
        </authorList>
    </citation>
    <scope>NUCLEOTIDE SEQUENCE [LARGE SCALE GENOMIC DNA]</scope>
    <source>
        <strain evidence="1 3">G0207</strain>
        <strain evidence="2 4">H5143</strain>
    </source>
</reference>